<dbReference type="EMBL" id="JAGGLB010000033">
    <property type="protein sequence ID" value="MBP1995370.1"/>
    <property type="molecule type" value="Genomic_DNA"/>
</dbReference>
<accession>A0ABS4J6E5</accession>
<evidence type="ECO:0000313" key="1">
    <source>
        <dbReference type="EMBL" id="MBP1995370.1"/>
    </source>
</evidence>
<protein>
    <submittedName>
        <fullName evidence="1">Uncharacterized protein</fullName>
    </submittedName>
</protein>
<sequence length="47" mass="5487">MLSYQNYLGKLLEYSIQGLVINRITGESPTVLGEERFLQISNLQFFY</sequence>
<gene>
    <name evidence="1" type="ORF">J2Z66_007012</name>
</gene>
<comment type="caution">
    <text evidence="1">The sequence shown here is derived from an EMBL/GenBank/DDBJ whole genome shotgun (WGS) entry which is preliminary data.</text>
</comment>
<reference evidence="1 2" key="1">
    <citation type="submission" date="2021-03" db="EMBL/GenBank/DDBJ databases">
        <title>Genomic Encyclopedia of Type Strains, Phase IV (KMG-IV): sequencing the most valuable type-strain genomes for metagenomic binning, comparative biology and taxonomic classification.</title>
        <authorList>
            <person name="Goeker M."/>
        </authorList>
    </citation>
    <scope>NUCLEOTIDE SEQUENCE [LARGE SCALE GENOMIC DNA]</scope>
    <source>
        <strain evidence="1 2">DSM 26048</strain>
    </source>
</reference>
<organism evidence="1 2">
    <name type="scientific">Paenibacillus eucommiae</name>
    <dbReference type="NCBI Taxonomy" id="1355755"/>
    <lineage>
        <taxon>Bacteria</taxon>
        <taxon>Bacillati</taxon>
        <taxon>Bacillota</taxon>
        <taxon>Bacilli</taxon>
        <taxon>Bacillales</taxon>
        <taxon>Paenibacillaceae</taxon>
        <taxon>Paenibacillus</taxon>
    </lineage>
</organism>
<proteinExistence type="predicted"/>
<dbReference type="RefSeq" id="WP_245376048.1">
    <property type="nucleotide sequence ID" value="NZ_JAGGLB010000033.1"/>
</dbReference>
<keyword evidence="2" id="KW-1185">Reference proteome</keyword>
<evidence type="ECO:0000313" key="2">
    <source>
        <dbReference type="Proteomes" id="UP001519287"/>
    </source>
</evidence>
<name>A0ABS4J6E5_9BACL</name>
<dbReference type="Proteomes" id="UP001519287">
    <property type="component" value="Unassembled WGS sequence"/>
</dbReference>